<name>A0A518GD15_9BACT</name>
<organism evidence="1 2">
    <name type="scientific">Aureliella helgolandensis</name>
    <dbReference type="NCBI Taxonomy" id="2527968"/>
    <lineage>
        <taxon>Bacteria</taxon>
        <taxon>Pseudomonadati</taxon>
        <taxon>Planctomycetota</taxon>
        <taxon>Planctomycetia</taxon>
        <taxon>Pirellulales</taxon>
        <taxon>Pirellulaceae</taxon>
        <taxon>Aureliella</taxon>
    </lineage>
</organism>
<dbReference type="AlphaFoldDB" id="A0A518GD15"/>
<evidence type="ECO:0000313" key="2">
    <source>
        <dbReference type="Proteomes" id="UP000318017"/>
    </source>
</evidence>
<keyword evidence="2" id="KW-1185">Reference proteome</keyword>
<evidence type="ECO:0000313" key="1">
    <source>
        <dbReference type="EMBL" id="QDV26473.1"/>
    </source>
</evidence>
<accession>A0A518GD15</accession>
<protein>
    <submittedName>
        <fullName evidence="1">Uncharacterized protein</fullName>
    </submittedName>
</protein>
<gene>
    <name evidence="1" type="ORF">Q31a_48470</name>
</gene>
<dbReference type="EMBL" id="CP036298">
    <property type="protein sequence ID" value="QDV26473.1"/>
    <property type="molecule type" value="Genomic_DNA"/>
</dbReference>
<dbReference type="Proteomes" id="UP000318017">
    <property type="component" value="Chromosome"/>
</dbReference>
<dbReference type="KEGG" id="ahel:Q31a_48470"/>
<reference evidence="1 2" key="1">
    <citation type="submission" date="2019-02" db="EMBL/GenBank/DDBJ databases">
        <title>Deep-cultivation of Planctomycetes and their phenomic and genomic characterization uncovers novel biology.</title>
        <authorList>
            <person name="Wiegand S."/>
            <person name="Jogler M."/>
            <person name="Boedeker C."/>
            <person name="Pinto D."/>
            <person name="Vollmers J."/>
            <person name="Rivas-Marin E."/>
            <person name="Kohn T."/>
            <person name="Peeters S.H."/>
            <person name="Heuer A."/>
            <person name="Rast P."/>
            <person name="Oberbeckmann S."/>
            <person name="Bunk B."/>
            <person name="Jeske O."/>
            <person name="Meyerdierks A."/>
            <person name="Storesund J.E."/>
            <person name="Kallscheuer N."/>
            <person name="Luecker S."/>
            <person name="Lage O.M."/>
            <person name="Pohl T."/>
            <person name="Merkel B.J."/>
            <person name="Hornburger P."/>
            <person name="Mueller R.-W."/>
            <person name="Bruemmer F."/>
            <person name="Labrenz M."/>
            <person name="Spormann A.M."/>
            <person name="Op den Camp H."/>
            <person name="Overmann J."/>
            <person name="Amann R."/>
            <person name="Jetten M.S.M."/>
            <person name="Mascher T."/>
            <person name="Medema M.H."/>
            <person name="Devos D.P."/>
            <person name="Kaster A.-K."/>
            <person name="Ovreas L."/>
            <person name="Rohde M."/>
            <person name="Galperin M.Y."/>
            <person name="Jogler C."/>
        </authorList>
    </citation>
    <scope>NUCLEOTIDE SEQUENCE [LARGE SCALE GENOMIC DNA]</scope>
    <source>
        <strain evidence="1 2">Q31a</strain>
    </source>
</reference>
<proteinExistence type="predicted"/>
<sequence>MRQSPSRDGPRRLAAVLAKFRRFQNLASGIAQCRGVQRVAVALANCKPELLDAFLSSFTLSLGLKSSSILLEKLKLSC</sequence>